<dbReference type="PANTHER" id="PTHR43283:SF3">
    <property type="entry name" value="BETA-LACTAMASE FAMILY PROTEIN (AFU_ORTHOLOGUE AFUA_5G07500)"/>
    <property type="match status" value="1"/>
</dbReference>
<name>A0A0H3U8E5_9BACT</name>
<dbReference type="PANTHER" id="PTHR43283">
    <property type="entry name" value="BETA-LACTAMASE-RELATED"/>
    <property type="match status" value="1"/>
</dbReference>
<dbReference type="GO" id="GO:0016787">
    <property type="term" value="F:hydrolase activity"/>
    <property type="evidence" value="ECO:0007669"/>
    <property type="project" value="UniProtKB-KW"/>
</dbReference>
<dbReference type="InterPro" id="IPR050789">
    <property type="entry name" value="Diverse_Enzym_Activities"/>
</dbReference>
<proteinExistence type="predicted"/>
<sequence>MLFGMDEKRLEQIRRHAEKRVSDKLQPGCSWCVTRHGHVVSKGVVGWSVYGEIPLTEDAIFRLASMSKPITACAVMMQAEKGLFRLTDCVEKYLPEFHGMQYYAEDGSVQPASAITIRQLLSHSSGLLQDESGMTQFAEIRPKDGDTLKTMMPRYAKTILAFAPETRSSYSGVAGLDVLSRLVEITSDMSYGEFLRKNIFEPLEMSDTTFHPTQEQRVRIVPLYTVENGTFTPKECAMPAMLAESYESGSANLVGTLMDYIQFAEMLRRNGIGVNGNRILCPRSVERMRMPAYAHTIPSLLGEGVEWGLGMRVITMANGDAAPLSKGAYGWSGAFNTHFFIDPTLDLTAVYMCNIANGGGAGAPTTFEFENDVMQAVMEY</sequence>
<feature type="domain" description="Beta-lactamase-related" evidence="1">
    <location>
        <begin position="17"/>
        <end position="358"/>
    </location>
</feature>
<evidence type="ECO:0000313" key="2">
    <source>
        <dbReference type="EMBL" id="AIF26904.1"/>
    </source>
</evidence>
<dbReference type="SUPFAM" id="SSF56601">
    <property type="entry name" value="beta-lactamase/transpeptidase-like"/>
    <property type="match status" value="1"/>
</dbReference>
<accession>A0A0H3U8E5</accession>
<organism evidence="2">
    <name type="scientific">uncultured bacterium fosmid pJB148G3</name>
    <dbReference type="NCBI Taxonomy" id="1478052"/>
    <lineage>
        <taxon>Bacteria</taxon>
        <taxon>environmental samples</taxon>
    </lineage>
</organism>
<dbReference type="EMBL" id="KF540250">
    <property type="protein sequence ID" value="AIF26904.1"/>
    <property type="molecule type" value="Genomic_DNA"/>
</dbReference>
<dbReference type="InterPro" id="IPR012338">
    <property type="entry name" value="Beta-lactam/transpept-like"/>
</dbReference>
<dbReference type="Gene3D" id="3.40.710.10">
    <property type="entry name" value="DD-peptidase/beta-lactamase superfamily"/>
    <property type="match status" value="1"/>
</dbReference>
<dbReference type="Pfam" id="PF00144">
    <property type="entry name" value="Beta-lactamase"/>
    <property type="match status" value="1"/>
</dbReference>
<dbReference type="InterPro" id="IPR001466">
    <property type="entry name" value="Beta-lactam-related"/>
</dbReference>
<protein>
    <submittedName>
        <fullName evidence="2">Putative hydrolase</fullName>
    </submittedName>
</protein>
<dbReference type="AlphaFoldDB" id="A0A0H3U8E5"/>
<keyword evidence="2" id="KW-0378">Hydrolase</keyword>
<evidence type="ECO:0000259" key="1">
    <source>
        <dbReference type="Pfam" id="PF00144"/>
    </source>
</evidence>
<reference evidence="2" key="1">
    <citation type="submission" date="2013-08" db="EMBL/GenBank/DDBJ databases">
        <title>Comparison of modified E. coli strains.</title>
        <authorList>
            <person name="Juergensen J."/>
            <person name="Bonge A."/>
            <person name="Streit W.R."/>
        </authorList>
    </citation>
    <scope>NUCLEOTIDE SEQUENCE</scope>
</reference>